<feature type="transmembrane region" description="Helical" evidence="1">
    <location>
        <begin position="7"/>
        <end position="26"/>
    </location>
</feature>
<feature type="transmembrane region" description="Helical" evidence="1">
    <location>
        <begin position="281"/>
        <end position="301"/>
    </location>
</feature>
<sequence>MYGPIQFAGYLALVLTPVVLLGSALLSLPEPSLDTAVVRTTIGLQAVLVLAAAVAVVRERKRVVDGWHVDGPTAGSVALTLGFDEGDAVDALAVAAGGVVTYAISVAAGLGPVLASALVGLAVGLVAPRVAVPAYCGSFVGMASPAVFSLEGVALAGTVAGLGFVATAESFDGVGGKLGTIALCGCLGAVALTGLEYGSPSPPAWELVGVVVPVAVAGAVATVFLSLRLELGAVVGSGLVGVLAGVGFPLLLPGVGETLAAVAFCASFVGMSSAKRLSVGHVAVAGGVSGLVYLAVTPAVTGAGGKLGTIAFVSCIAVIGALACYKGTIERLR</sequence>
<evidence type="ECO:0000313" key="3">
    <source>
        <dbReference type="Proteomes" id="UP000318864"/>
    </source>
</evidence>
<dbReference type="RefSeq" id="WP_141464100.1">
    <property type="nucleotide sequence ID" value="NZ_RBZW01000021.1"/>
</dbReference>
<keyword evidence="1" id="KW-0472">Membrane</keyword>
<keyword evidence="1" id="KW-1133">Transmembrane helix</keyword>
<gene>
    <name evidence="2" type="ORF">D8Y22_07580</name>
</gene>
<name>A0A4S3TR76_9EURY</name>
<feature type="transmembrane region" description="Helical" evidence="1">
    <location>
        <begin position="178"/>
        <end position="195"/>
    </location>
</feature>
<comment type="caution">
    <text evidence="2">The sequence shown here is derived from an EMBL/GenBank/DDBJ whole genome shotgun (WGS) entry which is preliminary data.</text>
</comment>
<feature type="transmembrane region" description="Helical" evidence="1">
    <location>
        <begin position="38"/>
        <end position="57"/>
    </location>
</feature>
<feature type="transmembrane region" description="Helical" evidence="1">
    <location>
        <begin position="146"/>
        <end position="166"/>
    </location>
</feature>
<feature type="transmembrane region" description="Helical" evidence="1">
    <location>
        <begin position="207"/>
        <end position="227"/>
    </location>
</feature>
<dbReference type="EMBL" id="RBZW01000021">
    <property type="protein sequence ID" value="THE65078.1"/>
    <property type="molecule type" value="Genomic_DNA"/>
</dbReference>
<keyword evidence="3" id="KW-1185">Reference proteome</keyword>
<accession>A0A4S3TR76</accession>
<evidence type="ECO:0000256" key="1">
    <source>
        <dbReference type="SAM" id="Phobius"/>
    </source>
</evidence>
<organism evidence="2 3">
    <name type="scientific">Salinadaptatus halalkaliphilus</name>
    <dbReference type="NCBI Taxonomy" id="2419781"/>
    <lineage>
        <taxon>Archaea</taxon>
        <taxon>Methanobacteriati</taxon>
        <taxon>Methanobacteriota</taxon>
        <taxon>Stenosarchaea group</taxon>
        <taxon>Halobacteria</taxon>
        <taxon>Halobacteriales</taxon>
        <taxon>Natrialbaceae</taxon>
        <taxon>Salinadaptatus</taxon>
    </lineage>
</organism>
<dbReference type="OrthoDB" id="241667at2157"/>
<proteinExistence type="predicted"/>
<dbReference type="Proteomes" id="UP000318864">
    <property type="component" value="Unassembled WGS sequence"/>
</dbReference>
<evidence type="ECO:0000313" key="2">
    <source>
        <dbReference type="EMBL" id="THE65078.1"/>
    </source>
</evidence>
<feature type="transmembrane region" description="Helical" evidence="1">
    <location>
        <begin position="307"/>
        <end position="325"/>
    </location>
</feature>
<feature type="transmembrane region" description="Helical" evidence="1">
    <location>
        <begin position="234"/>
        <end position="252"/>
    </location>
</feature>
<feature type="transmembrane region" description="Helical" evidence="1">
    <location>
        <begin position="99"/>
        <end position="126"/>
    </location>
</feature>
<protein>
    <submittedName>
        <fullName evidence="2">Uncharacterized protein</fullName>
    </submittedName>
</protein>
<dbReference type="AlphaFoldDB" id="A0A4S3TR76"/>
<reference evidence="2 3" key="1">
    <citation type="submission" date="2018-10" db="EMBL/GenBank/DDBJ databases">
        <title>Natronolimnobius sp. XQ-INN 246 isolated from Inner Mongolia Autonomous Region of China.</title>
        <authorList>
            <person name="Xue Q."/>
        </authorList>
    </citation>
    <scope>NUCLEOTIDE SEQUENCE [LARGE SCALE GENOMIC DNA]</scope>
    <source>
        <strain evidence="2 3">XQ-INN 246</strain>
    </source>
</reference>
<keyword evidence="1" id="KW-0812">Transmembrane</keyword>